<dbReference type="InterPro" id="IPR000235">
    <property type="entry name" value="Ribosomal_uS7"/>
</dbReference>
<comment type="similarity">
    <text evidence="1">Belongs to the universal ribosomal protein uS7 family.</text>
</comment>
<dbReference type="GO" id="GO:1990904">
    <property type="term" value="C:ribonucleoprotein complex"/>
    <property type="evidence" value="ECO:0007669"/>
    <property type="project" value="UniProtKB-KW"/>
</dbReference>
<dbReference type="InterPro" id="IPR023798">
    <property type="entry name" value="Ribosomal_uS7_dom"/>
</dbReference>
<name>A0A4V4M6I4_WALIC</name>
<evidence type="ECO:0000256" key="3">
    <source>
        <dbReference type="ARBA" id="ARBA00023274"/>
    </source>
</evidence>
<organism evidence="5 6">
    <name type="scientific">Wallemia ichthyophaga</name>
    <dbReference type="NCBI Taxonomy" id="245174"/>
    <lineage>
        <taxon>Eukaryota</taxon>
        <taxon>Fungi</taxon>
        <taxon>Dikarya</taxon>
        <taxon>Basidiomycota</taxon>
        <taxon>Wallemiomycotina</taxon>
        <taxon>Wallemiomycetes</taxon>
        <taxon>Wallemiales</taxon>
        <taxon>Wallemiaceae</taxon>
        <taxon>Wallemia</taxon>
    </lineage>
</organism>
<evidence type="ECO:0000313" key="5">
    <source>
        <dbReference type="EMBL" id="TIB14841.1"/>
    </source>
</evidence>
<evidence type="ECO:0000256" key="1">
    <source>
        <dbReference type="ARBA" id="ARBA00007151"/>
    </source>
</evidence>
<dbReference type="Proteomes" id="UP000306954">
    <property type="component" value="Unassembled WGS sequence"/>
</dbReference>
<dbReference type="GO" id="GO:0006412">
    <property type="term" value="P:translation"/>
    <property type="evidence" value="ECO:0007669"/>
    <property type="project" value="InterPro"/>
</dbReference>
<dbReference type="Pfam" id="PF00177">
    <property type="entry name" value="Ribosomal_S7"/>
    <property type="match status" value="1"/>
</dbReference>
<evidence type="ECO:0000259" key="4">
    <source>
        <dbReference type="Pfam" id="PF00177"/>
    </source>
</evidence>
<feature type="domain" description="Small ribosomal subunit protein uS7" evidence="4">
    <location>
        <begin position="8"/>
        <end position="102"/>
    </location>
</feature>
<dbReference type="InterPro" id="IPR036823">
    <property type="entry name" value="Ribosomal_uS7_dom_sf"/>
</dbReference>
<dbReference type="GO" id="GO:0005840">
    <property type="term" value="C:ribosome"/>
    <property type="evidence" value="ECO:0007669"/>
    <property type="project" value="UniProtKB-KW"/>
</dbReference>
<dbReference type="EMBL" id="SPOF01000009">
    <property type="protein sequence ID" value="TIB14841.1"/>
    <property type="molecule type" value="Genomic_DNA"/>
</dbReference>
<accession>A0A4V4M6I4</accession>
<dbReference type="SUPFAM" id="SSF47973">
    <property type="entry name" value="Ribosomal protein S7"/>
    <property type="match status" value="1"/>
</dbReference>
<dbReference type="AlphaFoldDB" id="A0A4V4M6I4"/>
<reference evidence="5 6" key="1">
    <citation type="submission" date="2019-03" db="EMBL/GenBank/DDBJ databases">
        <title>Sequencing 23 genomes of Wallemia ichthyophaga.</title>
        <authorList>
            <person name="Gostincar C."/>
        </authorList>
    </citation>
    <scope>NUCLEOTIDE SEQUENCE [LARGE SCALE GENOMIC DNA]</scope>
    <source>
        <strain evidence="5 6">EXF-8621</strain>
    </source>
</reference>
<dbReference type="Gene3D" id="1.10.455.10">
    <property type="entry name" value="Ribosomal protein S7 domain"/>
    <property type="match status" value="1"/>
</dbReference>
<keyword evidence="2" id="KW-0689">Ribosomal protein</keyword>
<evidence type="ECO:0000256" key="2">
    <source>
        <dbReference type="ARBA" id="ARBA00022980"/>
    </source>
</evidence>
<dbReference type="PIRSF" id="PIRSF002122">
    <property type="entry name" value="RPS7p_RPS7a_RPS5e_RPS7o"/>
    <property type="match status" value="1"/>
</dbReference>
<proteinExistence type="inferred from homology"/>
<keyword evidence="3" id="KW-0687">Ribonucleoprotein</keyword>
<sequence length="112" mass="12835">MRSLTANSTEPVSLLRNAIAMAAPSFRLSSSKRNNKVLHTPLALNERQRIRLGFHALMKASDKRNEKFLHHRLAREVLAILEQQSDVLKRKEEIHKSGAINRANLVQAMMRR</sequence>
<gene>
    <name evidence="5" type="ORF">E3P90_01119</name>
</gene>
<comment type="caution">
    <text evidence="5">The sequence shown here is derived from an EMBL/GenBank/DDBJ whole genome shotgun (WGS) entry which is preliminary data.</text>
</comment>
<protein>
    <recommendedName>
        <fullName evidence="4">Small ribosomal subunit protein uS7 domain-containing protein</fullName>
    </recommendedName>
</protein>
<evidence type="ECO:0000313" key="6">
    <source>
        <dbReference type="Proteomes" id="UP000306954"/>
    </source>
</evidence>